<dbReference type="EMBL" id="KN880481">
    <property type="protein sequence ID" value="KIY69618.1"/>
    <property type="molecule type" value="Genomic_DNA"/>
</dbReference>
<dbReference type="OrthoDB" id="3249706at2759"/>
<dbReference type="InterPro" id="IPR032675">
    <property type="entry name" value="LRR_dom_sf"/>
</dbReference>
<sequence>MSPQNKKGTRTSPRSTAKTSRGPVTVPNEAAQAPVAVPNEILARIFSFAVDDLPSESSMQTAMYIGKTCKRWRTLLYSTPSLWSRLSLEFVDIDDGTMDGVQKTTSVRGLRKCLALSHPMPLYIKFCVRYSTSDMIIYSRLAHCDPDIQIAMYMLLAQSSRWKQVSFVGTTYTIGLLHSLRHLKSQVLESLTIRALGNTPPTYSTYFDSGPIDLASRLKCLDINFYIPNLRPNWSCLKSLSMGFKDVDSCRQVLAKSSNLETLTITHIGSETKEGPGIGGLIMPNVRELNLSACAACHLFDGLKVPSLVNLGLIQPSDEQLHNAHQSREIRQECPEYPSPSDADKRIVGILENSGVQVKNFNAAWYSVPSSISSTLPLVQDASVVSLRLDSEVEMIFLDKLVHAKPPLFPAVQELHLFSDMITGPEAFLASLGMIEEIVRTRRAAGLRKFTLSRDTEWEDELEQDLPAFIYASSSLAQTLCQMNKAQDFEAQWTLGPMNEDILAYAAAFKAPLV</sequence>
<gene>
    <name evidence="3" type="ORF">CYLTODRAFT_420563</name>
</gene>
<dbReference type="Gene3D" id="1.20.1280.50">
    <property type="match status" value="1"/>
</dbReference>
<feature type="region of interest" description="Disordered" evidence="1">
    <location>
        <begin position="1"/>
        <end position="30"/>
    </location>
</feature>
<evidence type="ECO:0000313" key="3">
    <source>
        <dbReference type="EMBL" id="KIY69618.1"/>
    </source>
</evidence>
<dbReference type="Gene3D" id="3.80.10.10">
    <property type="entry name" value="Ribonuclease Inhibitor"/>
    <property type="match status" value="1"/>
</dbReference>
<dbReference type="InterPro" id="IPR001810">
    <property type="entry name" value="F-box_dom"/>
</dbReference>
<dbReference type="Proteomes" id="UP000054007">
    <property type="component" value="Unassembled WGS sequence"/>
</dbReference>
<dbReference type="InterPro" id="IPR036047">
    <property type="entry name" value="F-box-like_dom_sf"/>
</dbReference>
<reference evidence="3 4" key="1">
    <citation type="journal article" date="2015" name="Fungal Genet. Biol.">
        <title>Evolution of novel wood decay mechanisms in Agaricales revealed by the genome sequences of Fistulina hepatica and Cylindrobasidium torrendii.</title>
        <authorList>
            <person name="Floudas D."/>
            <person name="Held B.W."/>
            <person name="Riley R."/>
            <person name="Nagy L.G."/>
            <person name="Koehler G."/>
            <person name="Ransdell A.S."/>
            <person name="Younus H."/>
            <person name="Chow J."/>
            <person name="Chiniquy J."/>
            <person name="Lipzen A."/>
            <person name="Tritt A."/>
            <person name="Sun H."/>
            <person name="Haridas S."/>
            <person name="LaButti K."/>
            <person name="Ohm R.A."/>
            <person name="Kues U."/>
            <person name="Blanchette R.A."/>
            <person name="Grigoriev I.V."/>
            <person name="Minto R.E."/>
            <person name="Hibbett D.S."/>
        </authorList>
    </citation>
    <scope>NUCLEOTIDE SEQUENCE [LARGE SCALE GENOMIC DNA]</scope>
    <source>
        <strain evidence="3 4">FP15055 ss-10</strain>
    </source>
</reference>
<feature type="compositionally biased region" description="Polar residues" evidence="1">
    <location>
        <begin position="1"/>
        <end position="19"/>
    </location>
</feature>
<evidence type="ECO:0000256" key="1">
    <source>
        <dbReference type="SAM" id="MobiDB-lite"/>
    </source>
</evidence>
<feature type="domain" description="F-box" evidence="2">
    <location>
        <begin position="37"/>
        <end position="88"/>
    </location>
</feature>
<organism evidence="3 4">
    <name type="scientific">Cylindrobasidium torrendii FP15055 ss-10</name>
    <dbReference type="NCBI Taxonomy" id="1314674"/>
    <lineage>
        <taxon>Eukaryota</taxon>
        <taxon>Fungi</taxon>
        <taxon>Dikarya</taxon>
        <taxon>Basidiomycota</taxon>
        <taxon>Agaricomycotina</taxon>
        <taxon>Agaricomycetes</taxon>
        <taxon>Agaricomycetidae</taxon>
        <taxon>Agaricales</taxon>
        <taxon>Marasmiineae</taxon>
        <taxon>Physalacriaceae</taxon>
        <taxon>Cylindrobasidium</taxon>
    </lineage>
</organism>
<evidence type="ECO:0000259" key="2">
    <source>
        <dbReference type="Pfam" id="PF12937"/>
    </source>
</evidence>
<evidence type="ECO:0000313" key="4">
    <source>
        <dbReference type="Proteomes" id="UP000054007"/>
    </source>
</evidence>
<proteinExistence type="predicted"/>
<accession>A0A0D7BGC4</accession>
<dbReference type="Pfam" id="PF12937">
    <property type="entry name" value="F-box-like"/>
    <property type="match status" value="1"/>
</dbReference>
<name>A0A0D7BGC4_9AGAR</name>
<dbReference type="SUPFAM" id="SSF81383">
    <property type="entry name" value="F-box domain"/>
    <property type="match status" value="1"/>
</dbReference>
<dbReference type="AlphaFoldDB" id="A0A0D7BGC4"/>
<keyword evidence="4" id="KW-1185">Reference proteome</keyword>
<protein>
    <recommendedName>
        <fullName evidence="2">F-box domain-containing protein</fullName>
    </recommendedName>
</protein>